<dbReference type="Proteomes" id="UP000269154">
    <property type="component" value="Unassembled WGS sequence"/>
</dbReference>
<dbReference type="EMBL" id="RCBY01000460">
    <property type="protein sequence ID" value="RQH18927.1"/>
    <property type="molecule type" value="Genomic_DNA"/>
</dbReference>
<reference evidence="5 6" key="1">
    <citation type="journal article" date="2018" name="ACS Chem. Biol.">
        <title>Ketoreductase domain dysfunction expands chemodiversity: malyngamide biosynthesis in the cyanobacterium Okeania hirsuta.</title>
        <authorList>
            <person name="Moss N.A."/>
            <person name="Leao T."/>
            <person name="Rankin M."/>
            <person name="McCullough T.M."/>
            <person name="Qu P."/>
            <person name="Korobeynikov A."/>
            <person name="Smith J.L."/>
            <person name="Gerwick L."/>
            <person name="Gerwick W.H."/>
        </authorList>
    </citation>
    <scope>NUCLEOTIDE SEQUENCE [LARGE SCALE GENOMIC DNA]</scope>
    <source>
        <strain evidence="5 6">PAB10Feb10-1</strain>
    </source>
</reference>
<dbReference type="RefSeq" id="WP_124155796.1">
    <property type="nucleotide sequence ID" value="NZ_CAWOLW010000402.1"/>
</dbReference>
<dbReference type="InterPro" id="IPR001789">
    <property type="entry name" value="Sig_transdc_resp-reg_receiver"/>
</dbReference>
<dbReference type="PROSITE" id="PS50110">
    <property type="entry name" value="RESPONSE_REGULATORY"/>
    <property type="match status" value="1"/>
</dbReference>
<feature type="domain" description="Response regulatory" evidence="4">
    <location>
        <begin position="1"/>
        <end position="60"/>
    </location>
</feature>
<dbReference type="CDD" id="cd17546">
    <property type="entry name" value="REC_hyHK_CKI1_RcsC-like"/>
    <property type="match status" value="1"/>
</dbReference>
<comment type="caution">
    <text evidence="5">The sequence shown here is derived from an EMBL/GenBank/DDBJ whole genome shotgun (WGS) entry which is preliminary data.</text>
</comment>
<gene>
    <name evidence="5" type="ORF">D5R40_32755</name>
</gene>
<accession>A0A3N6NQS2</accession>
<evidence type="ECO:0000256" key="1">
    <source>
        <dbReference type="ARBA" id="ARBA00022553"/>
    </source>
</evidence>
<dbReference type="PANTHER" id="PTHR45339">
    <property type="entry name" value="HYBRID SIGNAL TRANSDUCTION HISTIDINE KINASE J"/>
    <property type="match status" value="1"/>
</dbReference>
<evidence type="ECO:0000313" key="6">
    <source>
        <dbReference type="Proteomes" id="UP000269154"/>
    </source>
</evidence>
<sequence>MGIELEIASNGREALIRLKERGYDLILNMDVQMPEMDGYEATRYIRKNMGHPLEISRSSP</sequence>
<organism evidence="5 6">
    <name type="scientific">Okeania hirsuta</name>
    <dbReference type="NCBI Taxonomy" id="1458930"/>
    <lineage>
        <taxon>Bacteria</taxon>
        <taxon>Bacillati</taxon>
        <taxon>Cyanobacteriota</taxon>
        <taxon>Cyanophyceae</taxon>
        <taxon>Oscillatoriophycideae</taxon>
        <taxon>Oscillatoriales</taxon>
        <taxon>Microcoleaceae</taxon>
        <taxon>Okeania</taxon>
    </lineage>
</organism>
<dbReference type="InterPro" id="IPR011006">
    <property type="entry name" value="CheY-like_superfamily"/>
</dbReference>
<name>A0A3N6NQS2_9CYAN</name>
<dbReference type="Pfam" id="PF00072">
    <property type="entry name" value="Response_reg"/>
    <property type="match status" value="1"/>
</dbReference>
<dbReference type="PANTHER" id="PTHR45339:SF1">
    <property type="entry name" value="HYBRID SIGNAL TRANSDUCTION HISTIDINE KINASE J"/>
    <property type="match status" value="1"/>
</dbReference>
<evidence type="ECO:0000313" key="5">
    <source>
        <dbReference type="EMBL" id="RQH18927.1"/>
    </source>
</evidence>
<dbReference type="OrthoDB" id="9790669at2"/>
<dbReference type="AlphaFoldDB" id="A0A3N6NQS2"/>
<proteinExistence type="predicted"/>
<keyword evidence="2" id="KW-0902">Two-component regulatory system</keyword>
<keyword evidence="6" id="KW-1185">Reference proteome</keyword>
<evidence type="ECO:0000259" key="4">
    <source>
        <dbReference type="PROSITE" id="PS50110"/>
    </source>
</evidence>
<evidence type="ECO:0000256" key="2">
    <source>
        <dbReference type="ARBA" id="ARBA00023012"/>
    </source>
</evidence>
<feature type="modified residue" description="4-aspartylphosphate" evidence="3">
    <location>
        <position position="30"/>
    </location>
</feature>
<protein>
    <submittedName>
        <fullName evidence="5">Response regulator</fullName>
    </submittedName>
</protein>
<keyword evidence="1 3" id="KW-0597">Phosphoprotein</keyword>
<dbReference type="Gene3D" id="3.40.50.2300">
    <property type="match status" value="1"/>
</dbReference>
<evidence type="ECO:0000256" key="3">
    <source>
        <dbReference type="PROSITE-ProRule" id="PRU00169"/>
    </source>
</evidence>
<dbReference type="SUPFAM" id="SSF52172">
    <property type="entry name" value="CheY-like"/>
    <property type="match status" value="1"/>
</dbReference>
<dbReference type="GO" id="GO:0000160">
    <property type="term" value="P:phosphorelay signal transduction system"/>
    <property type="evidence" value="ECO:0007669"/>
    <property type="project" value="UniProtKB-KW"/>
</dbReference>